<evidence type="ECO:0000313" key="4">
    <source>
        <dbReference type="Proteomes" id="UP000024547"/>
    </source>
</evidence>
<name>A0A059E0B9_9PROT</name>
<feature type="compositionally biased region" description="Basic and acidic residues" evidence="1">
    <location>
        <begin position="113"/>
        <end position="123"/>
    </location>
</feature>
<keyword evidence="4" id="KW-1185">Reference proteome</keyword>
<dbReference type="RefSeq" id="WP_035552248.1">
    <property type="nucleotide sequence ID" value="NZ_AWFH01000023.1"/>
</dbReference>
<feature type="transmembrane region" description="Helical" evidence="2">
    <location>
        <begin position="6"/>
        <end position="26"/>
    </location>
</feature>
<dbReference type="EMBL" id="AWFH01000023">
    <property type="protein sequence ID" value="KCZ60414.1"/>
    <property type="molecule type" value="Genomic_DNA"/>
</dbReference>
<sequence length="134" mass="15334">MPSFSLFQPLPGLPLYLWPVWPLIYWRILRLKAWFRANGRPGSKMLWGVTRDGRIVVNLLSDDLSGRTPPRSGFDFEPSRHFREAAYSEVRVLIPDATRQQKLGSLGIASERGAQENDFHREYGNSPLLPLPDT</sequence>
<proteinExistence type="predicted"/>
<reference evidence="3 4" key="1">
    <citation type="journal article" date="2014" name="Antonie Van Leeuwenhoek">
        <title>Hyphomonas beringensis sp. nov. and Hyphomonas chukchiensis sp. nov., isolated from surface seawater of the Bering Sea and Chukchi Sea.</title>
        <authorList>
            <person name="Li C."/>
            <person name="Lai Q."/>
            <person name="Li G."/>
            <person name="Dong C."/>
            <person name="Wang J."/>
            <person name="Liao Y."/>
            <person name="Shao Z."/>
        </authorList>
    </citation>
    <scope>NUCLEOTIDE SEQUENCE [LARGE SCALE GENOMIC DNA]</scope>
    <source>
        <strain evidence="3 4">22II1-22F38</strain>
    </source>
</reference>
<accession>A0A059E0B9</accession>
<dbReference type="AlphaFoldDB" id="A0A059E0B9"/>
<dbReference type="OrthoDB" id="7620582at2"/>
<evidence type="ECO:0000256" key="2">
    <source>
        <dbReference type="SAM" id="Phobius"/>
    </source>
</evidence>
<evidence type="ECO:0000256" key="1">
    <source>
        <dbReference type="SAM" id="MobiDB-lite"/>
    </source>
</evidence>
<protein>
    <submittedName>
        <fullName evidence="3">Uncharacterized protein</fullName>
    </submittedName>
</protein>
<keyword evidence="2" id="KW-1133">Transmembrane helix</keyword>
<dbReference type="STRING" id="1280948.HY36_05400"/>
<comment type="caution">
    <text evidence="3">The sequence shown here is derived from an EMBL/GenBank/DDBJ whole genome shotgun (WGS) entry which is preliminary data.</text>
</comment>
<evidence type="ECO:0000313" key="3">
    <source>
        <dbReference type="EMBL" id="KCZ60414.1"/>
    </source>
</evidence>
<gene>
    <name evidence="3" type="ORF">HY36_05400</name>
</gene>
<dbReference type="PATRIC" id="fig|1280948.3.peg.2135"/>
<feature type="region of interest" description="Disordered" evidence="1">
    <location>
        <begin position="112"/>
        <end position="134"/>
    </location>
</feature>
<keyword evidence="2" id="KW-0812">Transmembrane</keyword>
<keyword evidence="2" id="KW-0472">Membrane</keyword>
<dbReference type="Proteomes" id="UP000024547">
    <property type="component" value="Unassembled WGS sequence"/>
</dbReference>
<organism evidence="3 4">
    <name type="scientific">Hyphomonas atlantica</name>
    <dbReference type="NCBI Taxonomy" id="1280948"/>
    <lineage>
        <taxon>Bacteria</taxon>
        <taxon>Pseudomonadati</taxon>
        <taxon>Pseudomonadota</taxon>
        <taxon>Alphaproteobacteria</taxon>
        <taxon>Hyphomonadales</taxon>
        <taxon>Hyphomonadaceae</taxon>
        <taxon>Hyphomonas</taxon>
    </lineage>
</organism>